<reference evidence="3 4" key="1">
    <citation type="journal article" date="2021" name="Nat. Commun.">
        <title>Genetic determinants of endophytism in the Arabidopsis root mycobiome.</title>
        <authorList>
            <person name="Mesny F."/>
            <person name="Miyauchi S."/>
            <person name="Thiergart T."/>
            <person name="Pickel B."/>
            <person name="Atanasova L."/>
            <person name="Karlsson M."/>
            <person name="Huettel B."/>
            <person name="Barry K.W."/>
            <person name="Haridas S."/>
            <person name="Chen C."/>
            <person name="Bauer D."/>
            <person name="Andreopoulos W."/>
            <person name="Pangilinan J."/>
            <person name="LaButti K."/>
            <person name="Riley R."/>
            <person name="Lipzen A."/>
            <person name="Clum A."/>
            <person name="Drula E."/>
            <person name="Henrissat B."/>
            <person name="Kohler A."/>
            <person name="Grigoriev I.V."/>
            <person name="Martin F.M."/>
            <person name="Hacquard S."/>
        </authorList>
    </citation>
    <scope>NUCLEOTIDE SEQUENCE [LARGE SCALE GENOMIC DNA]</scope>
    <source>
        <strain evidence="3 4">MPI-SDFR-AT-0080</strain>
    </source>
</reference>
<feature type="transmembrane region" description="Helical" evidence="2">
    <location>
        <begin position="462"/>
        <end position="483"/>
    </location>
</feature>
<evidence type="ECO:0000256" key="1">
    <source>
        <dbReference type="SAM" id="MobiDB-lite"/>
    </source>
</evidence>
<comment type="caution">
    <text evidence="3">The sequence shown here is derived from an EMBL/GenBank/DDBJ whole genome shotgun (WGS) entry which is preliminary data.</text>
</comment>
<gene>
    <name evidence="3" type="ORF">B0J12DRAFT_71855</name>
</gene>
<evidence type="ECO:0000256" key="2">
    <source>
        <dbReference type="SAM" id="Phobius"/>
    </source>
</evidence>
<dbReference type="PANTHER" id="PTHR42101:SF1">
    <property type="entry name" value="LOW TEMPERATURE REQUIREMENT A"/>
    <property type="match status" value="1"/>
</dbReference>
<feature type="transmembrane region" description="Helical" evidence="2">
    <location>
        <begin position="78"/>
        <end position="95"/>
    </location>
</feature>
<feature type="compositionally biased region" description="Basic and acidic residues" evidence="1">
    <location>
        <begin position="711"/>
        <end position="720"/>
    </location>
</feature>
<dbReference type="InterPro" id="IPR010640">
    <property type="entry name" value="Low_temperature_requirement_A"/>
</dbReference>
<feature type="transmembrane region" description="Helical" evidence="2">
    <location>
        <begin position="175"/>
        <end position="200"/>
    </location>
</feature>
<feature type="transmembrane region" description="Helical" evidence="2">
    <location>
        <begin position="503"/>
        <end position="524"/>
    </location>
</feature>
<feature type="transmembrane region" description="Helical" evidence="2">
    <location>
        <begin position="278"/>
        <end position="297"/>
    </location>
</feature>
<organism evidence="3 4">
    <name type="scientific">Macrophomina phaseolina</name>
    <dbReference type="NCBI Taxonomy" id="35725"/>
    <lineage>
        <taxon>Eukaryota</taxon>
        <taxon>Fungi</taxon>
        <taxon>Dikarya</taxon>
        <taxon>Ascomycota</taxon>
        <taxon>Pezizomycotina</taxon>
        <taxon>Dothideomycetes</taxon>
        <taxon>Dothideomycetes incertae sedis</taxon>
        <taxon>Botryosphaeriales</taxon>
        <taxon>Botryosphaeriaceae</taxon>
        <taxon>Macrophomina</taxon>
    </lineage>
</organism>
<dbReference type="Proteomes" id="UP000774617">
    <property type="component" value="Unassembled WGS sequence"/>
</dbReference>
<dbReference type="Pfam" id="PF06772">
    <property type="entry name" value="LtrA"/>
    <property type="match status" value="1"/>
</dbReference>
<dbReference type="EMBL" id="JAGTJR010000011">
    <property type="protein sequence ID" value="KAH7052382.1"/>
    <property type="molecule type" value="Genomic_DNA"/>
</dbReference>
<feature type="transmembrane region" description="Helical" evidence="2">
    <location>
        <begin position="318"/>
        <end position="340"/>
    </location>
</feature>
<name>A0ABQ8GDI0_9PEZI</name>
<keyword evidence="2" id="KW-1133">Transmembrane helix</keyword>
<evidence type="ECO:0000313" key="3">
    <source>
        <dbReference type="EMBL" id="KAH7052382.1"/>
    </source>
</evidence>
<sequence>MVNTPWKRTKGGYGAHKDKHFHRVVPFAENPCVGADYAHAVFSQRHEANPDELCFDLFFVANLATFTAYHTIDDYTSLAAYVGFFAILWATWFQITLHDVRFARDTVYERACKVVQFIVFVGLALAGSKFQLEGGKKTNMNFRTLCYVLVLSRALLAVQYVFVLIAVARKGFSKLYLPLCLNIAIYVGAVAIFVAMTPSFADEATPPPGIYWVWWAVVFMECVGTITISCFWRMLSFKKTHLVERMGLLTLIVIGEGAIGVTKTVSKMMGKYGLDVEGTLLVVCIVLVLVFLFLTYFDNTPHGHYGTIRQQIWALLHFPFQLAVVGVVEGSQQIALARYLMNSMKKFEGKIVEYCVNEGLEGEKLVEKLTSAVKYFQLDTKPECYRELLQIKDALKNLTTETGICETAYTAQFPTDSWDYPYPKDFSGLVNEVWSGVTMSIGMKIPMDKEPYLVMLHSWRVVYIYFWLSLFVIFACIIAFLCLIRARKARFDLFDFTSIGGRVLMLSLCLLFGCLAADSVYFHFLASGMVLPAGMLMLGICLAADHLARVFCNWRLRRQGYSPPPDLSAHGHAHHHSGDDSTHASAGRRSTLFGAAHGEHDLDEVDEVLAKKRVQVRESRAFGFKEQSPPRPISAVYLMSNFAASLASVQSEGGGTGSSGKTTPVPSPRLPVKPSGGMGAWVGSGDAKRGSYQRVISSDDVVPGRDEEEGRGEVGRGTEEGRCGMGMCWSG</sequence>
<feature type="region of interest" description="Disordered" evidence="1">
    <location>
        <begin position="649"/>
        <end position="690"/>
    </location>
</feature>
<evidence type="ECO:0000313" key="4">
    <source>
        <dbReference type="Proteomes" id="UP000774617"/>
    </source>
</evidence>
<protein>
    <submittedName>
        <fullName evidence="3">Bacterial low temperature requirement A protein-domain-containing protein</fullName>
    </submittedName>
</protein>
<accession>A0ABQ8GDI0</accession>
<feature type="transmembrane region" description="Helical" evidence="2">
    <location>
        <begin position="212"/>
        <end position="235"/>
    </location>
</feature>
<keyword evidence="2" id="KW-0812">Transmembrane</keyword>
<feature type="region of interest" description="Disordered" evidence="1">
    <location>
        <begin position="701"/>
        <end position="720"/>
    </location>
</feature>
<feature type="transmembrane region" description="Helical" evidence="2">
    <location>
        <begin position="147"/>
        <end position="168"/>
    </location>
</feature>
<feature type="transmembrane region" description="Helical" evidence="2">
    <location>
        <begin position="530"/>
        <end position="548"/>
    </location>
</feature>
<dbReference type="PANTHER" id="PTHR42101">
    <property type="entry name" value="CHROMOSOME 16, WHOLE GENOME SHOTGUN SEQUENCE"/>
    <property type="match status" value="1"/>
</dbReference>
<feature type="region of interest" description="Disordered" evidence="1">
    <location>
        <begin position="566"/>
        <end position="586"/>
    </location>
</feature>
<feature type="transmembrane region" description="Helical" evidence="2">
    <location>
        <begin position="247"/>
        <end position="266"/>
    </location>
</feature>
<keyword evidence="4" id="KW-1185">Reference proteome</keyword>
<proteinExistence type="predicted"/>
<keyword evidence="2" id="KW-0472">Membrane</keyword>